<protein>
    <recommendedName>
        <fullName evidence="4">Transmembrane protein</fullName>
    </recommendedName>
</protein>
<gene>
    <name evidence="2" type="ORF">GNI_116330</name>
</gene>
<dbReference type="EMBL" id="AFNH02000864">
    <property type="protein sequence ID" value="EZG55193.1"/>
    <property type="molecule type" value="Genomic_DNA"/>
</dbReference>
<sequence>MVTKLSTILFASALAGTHDFGFNCYPGVQGTCDRPACSGIRDIGEFTNCCLKESLDGSWIMVSDIYKGDTKDELCGTVGPIKAGDLFTISPKIPSPWSVDMVNLTTHGTLEDLVLVNCMSTLKFTSYTLAEGADEAQFKAAVCDDKKAPDERVATMTEWRPIFDVQESALDNIIFIFTTPDAGDYITIHGDTTKCKDIDYTSISVEFAALAHLGM</sequence>
<keyword evidence="1" id="KW-0732">Signal</keyword>
<evidence type="ECO:0008006" key="4">
    <source>
        <dbReference type="Google" id="ProtNLM"/>
    </source>
</evidence>
<keyword evidence="3" id="KW-1185">Reference proteome</keyword>
<dbReference type="RefSeq" id="XP_011131720.1">
    <property type="nucleotide sequence ID" value="XM_011133418.1"/>
</dbReference>
<evidence type="ECO:0000313" key="3">
    <source>
        <dbReference type="Proteomes" id="UP000019763"/>
    </source>
</evidence>
<feature type="chain" id="PRO_5012791201" description="Transmembrane protein" evidence="1">
    <location>
        <begin position="16"/>
        <end position="215"/>
    </location>
</feature>
<reference evidence="2" key="1">
    <citation type="submission" date="2013-12" db="EMBL/GenBank/DDBJ databases">
        <authorList>
            <person name="Omoto C.K."/>
            <person name="Sibley D."/>
            <person name="Venepally P."/>
            <person name="Hadjithomas M."/>
            <person name="Karamycheva S."/>
            <person name="Brunk B."/>
            <person name="Roos D."/>
            <person name="Caler E."/>
            <person name="Lorenzi H."/>
        </authorList>
    </citation>
    <scope>NUCLEOTIDE SEQUENCE</scope>
</reference>
<dbReference type="GeneID" id="22914141"/>
<evidence type="ECO:0000256" key="1">
    <source>
        <dbReference type="SAM" id="SignalP"/>
    </source>
</evidence>
<dbReference type="VEuPathDB" id="CryptoDB:GNI_116330"/>
<feature type="signal peptide" evidence="1">
    <location>
        <begin position="1"/>
        <end position="15"/>
    </location>
</feature>
<accession>A0A023B2T6</accession>
<dbReference type="AlphaFoldDB" id="A0A023B2T6"/>
<dbReference type="Proteomes" id="UP000019763">
    <property type="component" value="Unassembled WGS sequence"/>
</dbReference>
<evidence type="ECO:0000313" key="2">
    <source>
        <dbReference type="EMBL" id="EZG55193.1"/>
    </source>
</evidence>
<name>A0A023B2T6_GRENI</name>
<proteinExistence type="predicted"/>
<comment type="caution">
    <text evidence="2">The sequence shown here is derived from an EMBL/GenBank/DDBJ whole genome shotgun (WGS) entry which is preliminary data.</text>
</comment>
<organism evidence="2 3">
    <name type="scientific">Gregarina niphandrodes</name>
    <name type="common">Septate eugregarine</name>
    <dbReference type="NCBI Taxonomy" id="110365"/>
    <lineage>
        <taxon>Eukaryota</taxon>
        <taxon>Sar</taxon>
        <taxon>Alveolata</taxon>
        <taxon>Apicomplexa</taxon>
        <taxon>Conoidasida</taxon>
        <taxon>Gregarinasina</taxon>
        <taxon>Eugregarinorida</taxon>
        <taxon>Gregarinidae</taxon>
        <taxon>Gregarina</taxon>
    </lineage>
</organism>